<dbReference type="GO" id="GO:0006313">
    <property type="term" value="P:DNA transposition"/>
    <property type="evidence" value="ECO:0007669"/>
    <property type="project" value="InterPro"/>
</dbReference>
<sequence>MRLRGYDYSQNGVYFVTICTQDKKSLFGDVVDDEIRLNEVGNIAKNEWLNLPRRFPNLDLDISVIMPNHIHGIIIVGAPLAGARINKIHSQIKETHPRNHADNIGIHVNNDIYSNRATARVAHTPIGNIIGAYKSLVYTTCLKINKGNKRFQGKMWQRNYYEHIIRDDYDLNRIREYIIDNPANWSSDISFIP</sequence>
<dbReference type="PANTHER" id="PTHR36966">
    <property type="entry name" value="REP-ASSOCIATED TYROSINE TRANSPOSASE"/>
    <property type="match status" value="1"/>
</dbReference>
<organism evidence="2 3">
    <name type="scientific">Candidatus Collierbacteria bacterium GW2011_GWC2_44_18</name>
    <dbReference type="NCBI Taxonomy" id="1618392"/>
    <lineage>
        <taxon>Bacteria</taxon>
        <taxon>Candidatus Collieribacteriota</taxon>
    </lineage>
</organism>
<name>A0A0G1HPY8_9BACT</name>
<dbReference type="Proteomes" id="UP000034172">
    <property type="component" value="Unassembled WGS sequence"/>
</dbReference>
<dbReference type="InterPro" id="IPR052715">
    <property type="entry name" value="RAYT_transposase"/>
</dbReference>
<comment type="caution">
    <text evidence="2">The sequence shown here is derived from an EMBL/GenBank/DDBJ whole genome shotgun (WGS) entry which is preliminary data.</text>
</comment>
<evidence type="ECO:0000259" key="1">
    <source>
        <dbReference type="SMART" id="SM01321"/>
    </source>
</evidence>
<dbReference type="InterPro" id="IPR036515">
    <property type="entry name" value="Transposase_17_sf"/>
</dbReference>
<dbReference type="STRING" id="1618392.UW41_C0020G0012"/>
<reference evidence="2 3" key="1">
    <citation type="journal article" date="2015" name="Nature">
        <title>rRNA introns, odd ribosomes, and small enigmatic genomes across a large radiation of phyla.</title>
        <authorList>
            <person name="Brown C.T."/>
            <person name="Hug L.A."/>
            <person name="Thomas B.C."/>
            <person name="Sharon I."/>
            <person name="Castelle C.J."/>
            <person name="Singh A."/>
            <person name="Wilkins M.J."/>
            <person name="Williams K.H."/>
            <person name="Banfield J.F."/>
        </authorList>
    </citation>
    <scope>NUCLEOTIDE SEQUENCE [LARGE SCALE GENOMIC DNA]</scope>
</reference>
<proteinExistence type="predicted"/>
<dbReference type="GO" id="GO:0043565">
    <property type="term" value="F:sequence-specific DNA binding"/>
    <property type="evidence" value="ECO:0007669"/>
    <property type="project" value="TreeGrafter"/>
</dbReference>
<dbReference type="InterPro" id="IPR002686">
    <property type="entry name" value="Transposase_17"/>
</dbReference>
<accession>A0A0G1HPY8</accession>
<dbReference type="AlphaFoldDB" id="A0A0G1HPY8"/>
<evidence type="ECO:0000313" key="2">
    <source>
        <dbReference type="EMBL" id="KKT48723.1"/>
    </source>
</evidence>
<feature type="domain" description="Transposase IS200-like" evidence="1">
    <location>
        <begin position="9"/>
        <end position="181"/>
    </location>
</feature>
<evidence type="ECO:0000313" key="3">
    <source>
        <dbReference type="Proteomes" id="UP000034172"/>
    </source>
</evidence>
<dbReference type="EMBL" id="LCIE01000020">
    <property type="protein sequence ID" value="KKT48723.1"/>
    <property type="molecule type" value="Genomic_DNA"/>
</dbReference>
<gene>
    <name evidence="2" type="ORF">UW41_C0020G0012</name>
</gene>
<dbReference type="SMART" id="SM01321">
    <property type="entry name" value="Y1_Tnp"/>
    <property type="match status" value="1"/>
</dbReference>
<dbReference type="GO" id="GO:0004803">
    <property type="term" value="F:transposase activity"/>
    <property type="evidence" value="ECO:0007669"/>
    <property type="project" value="InterPro"/>
</dbReference>
<dbReference type="Gene3D" id="3.30.70.1290">
    <property type="entry name" value="Transposase IS200-like"/>
    <property type="match status" value="1"/>
</dbReference>
<dbReference type="PATRIC" id="fig|1618392.3.peg.773"/>
<dbReference type="PANTHER" id="PTHR36966:SF1">
    <property type="entry name" value="REP-ASSOCIATED TYROSINE TRANSPOSASE"/>
    <property type="match status" value="1"/>
</dbReference>
<dbReference type="SUPFAM" id="SSF143422">
    <property type="entry name" value="Transposase IS200-like"/>
    <property type="match status" value="1"/>
</dbReference>
<protein>
    <recommendedName>
        <fullName evidence="1">Transposase IS200-like domain-containing protein</fullName>
    </recommendedName>
</protein>